<dbReference type="FunFam" id="2.60.440.10:FF:000001">
    <property type="entry name" value="Cell division protein ZapD"/>
    <property type="match status" value="1"/>
</dbReference>
<dbReference type="SUPFAM" id="SSF160950">
    <property type="entry name" value="YacF-like"/>
    <property type="match status" value="1"/>
</dbReference>
<sequence>MSDVSPSVLFEHPLNEKMRTWLRIEFLLQQLYGQQALSETAIALTFFSTLSDLLDVLERGEVRTELLKELERQQQKLLTWVDVPGVDMPLIDQLRNQLKARATALMAAPRLGQALREDRLISLVRQRLSIPGGCCSFDLPTLHMWMHAPQQDRDVDIVNWLQTLAPLNQALTMALDLIRQTGSFRNQISLNGFFQGNAEGADMLRLSINLTQQLYPQISGHKTRYAIRFLPLDNEHGVVPERLAFELACC</sequence>
<dbReference type="NCBIfam" id="NF003653">
    <property type="entry name" value="PRK05287.1-1"/>
    <property type="match status" value="1"/>
</dbReference>
<keyword evidence="4 5" id="KW-0131">Cell cycle</keyword>
<dbReference type="HAMAP" id="MF_01092">
    <property type="entry name" value="ZapD"/>
    <property type="match status" value="1"/>
</dbReference>
<dbReference type="Gene3D" id="2.60.440.10">
    <property type="entry name" value="YacF-like domains"/>
    <property type="match status" value="1"/>
</dbReference>
<dbReference type="GO" id="GO:0032153">
    <property type="term" value="C:cell division site"/>
    <property type="evidence" value="ECO:0007669"/>
    <property type="project" value="TreeGrafter"/>
</dbReference>
<comment type="function">
    <text evidence="5">Cell division factor that enhances FtsZ-ring assembly. Directly interacts with FtsZ and promotes bundling of FtsZ protofilaments, with a reduction in FtsZ GTPase activity.</text>
</comment>
<dbReference type="FunFam" id="1.10.3900.10:FF:000001">
    <property type="entry name" value="Cell division protein ZapD"/>
    <property type="match status" value="1"/>
</dbReference>
<reference evidence="6" key="2">
    <citation type="journal article" date="2014" name="Genome Biol. Evol.">
        <title>Settling down: the genome of Serratia symbiotica from the aphid Cinara tujafilina zooms in on the process of accommodation to a cooperative intracellular life.</title>
        <authorList>
            <person name="Manzano-Marin A."/>
            <person name="Latorre A."/>
        </authorList>
    </citation>
    <scope>NUCLEOTIDE SEQUENCE</scope>
    <source>
        <strain evidence="6">SCt-VLC</strain>
    </source>
</reference>
<dbReference type="GO" id="GO:0000917">
    <property type="term" value="P:division septum assembly"/>
    <property type="evidence" value="ECO:0007669"/>
    <property type="project" value="UniProtKB-KW"/>
</dbReference>
<evidence type="ECO:0000256" key="1">
    <source>
        <dbReference type="ARBA" id="ARBA00022490"/>
    </source>
</evidence>
<keyword evidence="2 5" id="KW-0132">Cell division</keyword>
<evidence type="ECO:0000256" key="4">
    <source>
        <dbReference type="ARBA" id="ARBA00023306"/>
    </source>
</evidence>
<dbReference type="PANTHER" id="PTHR39455">
    <property type="entry name" value="CELL DIVISION PROTEIN ZAPD"/>
    <property type="match status" value="1"/>
</dbReference>
<protein>
    <recommendedName>
        <fullName evidence="5">Cell division protein ZapD</fullName>
    </recommendedName>
    <alternativeName>
        <fullName evidence="5">Z ring-associated protein D</fullName>
    </alternativeName>
</protein>
<dbReference type="GO" id="GO:0005737">
    <property type="term" value="C:cytoplasm"/>
    <property type="evidence" value="ECO:0007669"/>
    <property type="project" value="UniProtKB-SubCell"/>
</dbReference>
<comment type="similarity">
    <text evidence="5">Belongs to the ZapD family.</text>
</comment>
<dbReference type="InterPro" id="IPR027462">
    <property type="entry name" value="ZapD_C"/>
</dbReference>
<dbReference type="InterPro" id="IPR009777">
    <property type="entry name" value="ZapD"/>
</dbReference>
<dbReference type="InterPro" id="IPR036268">
    <property type="entry name" value="ZapD_sf"/>
</dbReference>
<dbReference type="EMBL" id="FR904231">
    <property type="protein sequence ID" value="CDG47258.1"/>
    <property type="molecule type" value="Genomic_DNA"/>
</dbReference>
<keyword evidence="3 5" id="KW-0717">Septation</keyword>
<comment type="subcellular location">
    <subcellularLocation>
        <location evidence="5">Cytoplasm</location>
    </subcellularLocation>
    <text evidence="5">Localizes to mid-cell in an FtsZ-dependent manner.</text>
</comment>
<gene>
    <name evidence="5 6" type="primary">zapD</name>
    <name evidence="6" type="ORF">SCTVLC_0498</name>
</gene>
<organism evidence="6">
    <name type="scientific">Serratia symbiotica SCt-VLC</name>
    <dbReference type="NCBI Taxonomy" id="1347341"/>
    <lineage>
        <taxon>Bacteria</taxon>
        <taxon>Pseudomonadati</taxon>
        <taxon>Pseudomonadota</taxon>
        <taxon>Gammaproteobacteria</taxon>
        <taxon>Enterobacterales</taxon>
        <taxon>Yersiniaceae</taxon>
        <taxon>Serratia</taxon>
        <taxon>Serratia symbiotica</taxon>
    </lineage>
</organism>
<name>A0A068RAD5_9GAMM</name>
<keyword evidence="1 5" id="KW-0963">Cytoplasm</keyword>
<evidence type="ECO:0000256" key="5">
    <source>
        <dbReference type="HAMAP-Rule" id="MF_01092"/>
    </source>
</evidence>
<evidence type="ECO:0000256" key="2">
    <source>
        <dbReference type="ARBA" id="ARBA00022618"/>
    </source>
</evidence>
<accession>A0A068RAD5</accession>
<comment type="subunit">
    <text evidence="5">Interacts with FtsZ.</text>
</comment>
<evidence type="ECO:0000256" key="3">
    <source>
        <dbReference type="ARBA" id="ARBA00023210"/>
    </source>
</evidence>
<dbReference type="PANTHER" id="PTHR39455:SF1">
    <property type="entry name" value="CELL DIVISION PROTEIN ZAPD"/>
    <property type="match status" value="1"/>
</dbReference>
<dbReference type="RefSeq" id="WP_061769904.1">
    <property type="nucleotide sequence ID" value="NZ_FR904231.1"/>
</dbReference>
<dbReference type="NCBIfam" id="NF003655">
    <property type="entry name" value="PRK05287.1-3"/>
    <property type="match status" value="1"/>
</dbReference>
<dbReference type="Pfam" id="PF07072">
    <property type="entry name" value="ZapD"/>
    <property type="match status" value="1"/>
</dbReference>
<dbReference type="GO" id="GO:0043093">
    <property type="term" value="P:FtsZ-dependent cytokinesis"/>
    <property type="evidence" value="ECO:0007669"/>
    <property type="project" value="UniProtKB-UniRule"/>
</dbReference>
<evidence type="ECO:0000313" key="6">
    <source>
        <dbReference type="EMBL" id="CDG47258.1"/>
    </source>
</evidence>
<dbReference type="Gene3D" id="1.10.3900.10">
    <property type="entry name" value="YacF-like"/>
    <property type="match status" value="1"/>
</dbReference>
<dbReference type="AlphaFoldDB" id="A0A068RAD5"/>
<proteinExistence type="inferred from homology"/>
<reference evidence="6" key="1">
    <citation type="submission" date="2013-06" db="EMBL/GenBank/DDBJ databases">
        <authorList>
            <person name="Mazano-Marin A."/>
        </authorList>
    </citation>
    <scope>NUCLEOTIDE SEQUENCE</scope>
    <source>
        <strain evidence="6">SCt-VLC</strain>
    </source>
</reference>
<dbReference type="OrthoDB" id="5294622at2"/>